<keyword evidence="2" id="KW-1185">Reference proteome</keyword>
<proteinExistence type="predicted"/>
<dbReference type="EMBL" id="JAWRVE010000108">
    <property type="protein sequence ID" value="KAL1858105.1"/>
    <property type="molecule type" value="Genomic_DNA"/>
</dbReference>
<sequence>MASSLGKFTAALMAASQENTMALAALNFDFSLYKVEAPKEYQLLGTSLSEDRRRQAEGGSQHIAARKLGAIFRSKLPKVPHLLQAFGHRVSETAAASKKMKKATGDYSAESYDNHIFSKNVGIDGTSLWAAATSGPEALCVQLLACILARIWSAPQAISIWAEILNARKDELHQEGMDIADIAALNSTVTREQLAELDASTRAWLQTADTLKATERIQLRLIIGNIDAPVNNTPGTYDSVMEAWTVSMQVADNLIAGVAQSVYNGGALLGLSAWHLYPDMSVYSSGLFSGPSEKEIRQADPLINPGGILTVGLRPSDDFNYGVRWSLPLAKLRYYGAPTTITRTIGADPSRVSVTELMLAALGAFSREWPERKDKYDHICNFYQLLASRLEASSDPVVAGYKALAKAAEEFLNATPDRRQSMMRIMAYGSRNGGEFLKDEDGKAPTLETQTLGMTKATELIKLINNMDVRQNFLWSMLQESNPRLTTGVWMVVSLGDDQSSDDSFSGRTNRPGTISRQDTTMEVRPISNHTYQWISGSKGNLLRLVGDASGHTVSRSDAWTWTTRADDAPSTSLGRLTPVKARSKHQILKFVPWKDANKYSNVLEHSVFAQSFCSKSSLKGLSATPIEFKIFFGDPKYAAIYRKIDIFNQSENRLTLKSEVGVDKILSLMHNDLLDFKGISAKPNSISIMFLGFIDRLYADLDTSETTVSLDILRTPLSSKKCFSGFRSGLAKTRTAVAFSTVVYLDTGDQDLDPKLLDNVMAVAVGSSIYAARVLSSDPHQDSNPGSPSRTFGNIGKPGVSLLIPPPDPQIKKNAVGEWNVINHEPWDGKAADHFSKTSLHLSLTEYRVPYTAEHQGQRDMQAFFQEAIVSVYDGSAWVGDIDVVKALSSISTLAKVPSECENVHCYDIQTMAIGREQKRGKKRNALMRQIVCADSWQELLDKANRPMILRCHENWVGRLAVTSISVQLGYRTIVLPRWSCKNGCFKDPNFASRNLMGDIDVVIL</sequence>
<evidence type="ECO:0000313" key="1">
    <source>
        <dbReference type="EMBL" id="KAL1858105.1"/>
    </source>
</evidence>
<reference evidence="1 2" key="1">
    <citation type="journal article" date="2024" name="IMA Fungus">
        <title>IMA Genome - F19 : A genome assembly and annotation guide to empower mycologists, including annotated draft genome sequences of Ceratocystis pirilliformis, Diaporthe australafricana, Fusarium ophioides, Paecilomyces lecythidis, and Sporothrix stenoceras.</title>
        <authorList>
            <person name="Aylward J."/>
            <person name="Wilson A.M."/>
            <person name="Visagie C.M."/>
            <person name="Spraker J."/>
            <person name="Barnes I."/>
            <person name="Buitendag C."/>
            <person name="Ceriani C."/>
            <person name="Del Mar Angel L."/>
            <person name="du Plessis D."/>
            <person name="Fuchs T."/>
            <person name="Gasser K."/>
            <person name="Kramer D."/>
            <person name="Li W."/>
            <person name="Munsamy K."/>
            <person name="Piso A."/>
            <person name="Price J.L."/>
            <person name="Sonnekus B."/>
            <person name="Thomas C."/>
            <person name="van der Nest A."/>
            <person name="van Dijk A."/>
            <person name="van Heerden A."/>
            <person name="van Vuuren N."/>
            <person name="Yilmaz N."/>
            <person name="Duong T.A."/>
            <person name="van der Merwe N.A."/>
            <person name="Wingfield M.J."/>
            <person name="Wingfield B.D."/>
        </authorList>
    </citation>
    <scope>NUCLEOTIDE SEQUENCE [LARGE SCALE GENOMIC DNA]</scope>
    <source>
        <strain evidence="1 2">CMW 18300</strain>
    </source>
</reference>
<accession>A0ABR3WCC7</accession>
<evidence type="ECO:0000313" key="2">
    <source>
        <dbReference type="Proteomes" id="UP001583177"/>
    </source>
</evidence>
<comment type="caution">
    <text evidence="1">The sequence shown here is derived from an EMBL/GenBank/DDBJ whole genome shotgun (WGS) entry which is preliminary data.</text>
</comment>
<protein>
    <submittedName>
        <fullName evidence="1">Uncharacterized protein</fullName>
    </submittedName>
</protein>
<organism evidence="1 2">
    <name type="scientific">Diaporthe australafricana</name>
    <dbReference type="NCBI Taxonomy" id="127596"/>
    <lineage>
        <taxon>Eukaryota</taxon>
        <taxon>Fungi</taxon>
        <taxon>Dikarya</taxon>
        <taxon>Ascomycota</taxon>
        <taxon>Pezizomycotina</taxon>
        <taxon>Sordariomycetes</taxon>
        <taxon>Sordariomycetidae</taxon>
        <taxon>Diaporthales</taxon>
        <taxon>Diaporthaceae</taxon>
        <taxon>Diaporthe</taxon>
    </lineage>
</organism>
<name>A0ABR3WCC7_9PEZI</name>
<gene>
    <name evidence="1" type="ORF">Daus18300_010106</name>
</gene>
<dbReference type="Proteomes" id="UP001583177">
    <property type="component" value="Unassembled WGS sequence"/>
</dbReference>